<evidence type="ECO:0000313" key="3">
    <source>
        <dbReference type="Proteomes" id="UP000734854"/>
    </source>
</evidence>
<dbReference type="Proteomes" id="UP000734854">
    <property type="component" value="Unassembled WGS sequence"/>
</dbReference>
<proteinExistence type="predicted"/>
<dbReference type="AlphaFoldDB" id="A0A8J5HHF9"/>
<feature type="transmembrane region" description="Helical" evidence="1">
    <location>
        <begin position="54"/>
        <end position="76"/>
    </location>
</feature>
<dbReference type="PANTHER" id="PTHR33429:SF19">
    <property type="entry name" value="FISSION REGULATOR-LIKE PROTEIN"/>
    <property type="match status" value="1"/>
</dbReference>
<gene>
    <name evidence="2" type="ORF">ZIOFF_015184</name>
</gene>
<evidence type="ECO:0000313" key="2">
    <source>
        <dbReference type="EMBL" id="KAG6525230.1"/>
    </source>
</evidence>
<organism evidence="2 3">
    <name type="scientific">Zingiber officinale</name>
    <name type="common">Ginger</name>
    <name type="synonym">Amomum zingiber</name>
    <dbReference type="NCBI Taxonomy" id="94328"/>
    <lineage>
        <taxon>Eukaryota</taxon>
        <taxon>Viridiplantae</taxon>
        <taxon>Streptophyta</taxon>
        <taxon>Embryophyta</taxon>
        <taxon>Tracheophyta</taxon>
        <taxon>Spermatophyta</taxon>
        <taxon>Magnoliopsida</taxon>
        <taxon>Liliopsida</taxon>
        <taxon>Zingiberales</taxon>
        <taxon>Zingiberaceae</taxon>
        <taxon>Zingiber</taxon>
    </lineage>
</organism>
<evidence type="ECO:0000256" key="1">
    <source>
        <dbReference type="SAM" id="Phobius"/>
    </source>
</evidence>
<keyword evidence="1" id="KW-0472">Membrane</keyword>
<dbReference type="EMBL" id="JACMSC010000004">
    <property type="protein sequence ID" value="KAG6525230.1"/>
    <property type="molecule type" value="Genomic_DNA"/>
</dbReference>
<comment type="caution">
    <text evidence="2">The sequence shown here is derived from an EMBL/GenBank/DDBJ whole genome shotgun (WGS) entry which is preliminary data.</text>
</comment>
<keyword evidence="1" id="KW-0812">Transmembrane</keyword>
<reference evidence="2 3" key="1">
    <citation type="submission" date="2020-08" db="EMBL/GenBank/DDBJ databases">
        <title>Plant Genome Project.</title>
        <authorList>
            <person name="Zhang R.-G."/>
        </authorList>
    </citation>
    <scope>NUCLEOTIDE SEQUENCE [LARGE SCALE GENOMIC DNA]</scope>
    <source>
        <tissue evidence="2">Rhizome</tissue>
    </source>
</reference>
<sequence>MLLVWAAASGSLQDGSSSTARPVAAGAVAAGQALPPPSPCAMRSPSTWHSLETLAVVLALITMAAVIAGVFARACAGRGRGGERDVGGWVERKCSSCLGLPPPPSK</sequence>
<keyword evidence="1" id="KW-1133">Transmembrane helix</keyword>
<protein>
    <submittedName>
        <fullName evidence="2">Uncharacterized protein</fullName>
    </submittedName>
</protein>
<accession>A0A8J5HHF9</accession>
<keyword evidence="3" id="KW-1185">Reference proteome</keyword>
<dbReference type="PANTHER" id="PTHR33429">
    <property type="entry name" value="OS02G0708000 PROTEIN-RELATED"/>
    <property type="match status" value="1"/>
</dbReference>
<name>A0A8J5HHF9_ZINOF</name>